<dbReference type="SUPFAM" id="SSF49503">
    <property type="entry name" value="Cupredoxins"/>
    <property type="match status" value="3"/>
</dbReference>
<dbReference type="Pfam" id="PF07732">
    <property type="entry name" value="Cu-oxidase_3"/>
    <property type="match status" value="1"/>
</dbReference>
<dbReference type="InterPro" id="IPR011706">
    <property type="entry name" value="Cu-oxidase_C"/>
</dbReference>
<evidence type="ECO:0000256" key="2">
    <source>
        <dbReference type="ARBA" id="ARBA00022729"/>
    </source>
</evidence>
<dbReference type="GO" id="GO:0051301">
    <property type="term" value="P:cell division"/>
    <property type="evidence" value="ECO:0007669"/>
    <property type="project" value="UniProtKB-KW"/>
</dbReference>
<keyword evidence="4 5" id="KW-0131">Cell cycle</keyword>
<protein>
    <recommendedName>
        <fullName evidence="5">Cell division protein FtsP</fullName>
    </recommendedName>
</protein>
<dbReference type="Pfam" id="PF07731">
    <property type="entry name" value="Cu-oxidase_2"/>
    <property type="match status" value="1"/>
</dbReference>
<comment type="similarity">
    <text evidence="5">Belongs to the FtsP family.</text>
</comment>
<keyword evidence="2" id="KW-0732">Signal</keyword>
<dbReference type="PANTHER" id="PTHR48267">
    <property type="entry name" value="CUPREDOXIN SUPERFAMILY PROTEIN"/>
    <property type="match status" value="1"/>
</dbReference>
<feature type="domain" description="Plastocyanin-like" evidence="7">
    <location>
        <begin position="113"/>
        <end position="227"/>
    </location>
</feature>
<dbReference type="EMBL" id="AP024329">
    <property type="protein sequence ID" value="BCQ33315.1"/>
    <property type="molecule type" value="Genomic_DNA"/>
</dbReference>
<reference evidence="8 9" key="1">
    <citation type="submission" date="2021-01" db="EMBL/GenBank/DDBJ databases">
        <title>Complete genome sequence of Erwinia rhapontici MAFF 311153.</title>
        <authorList>
            <person name="Morohoshi T."/>
            <person name="Someya N."/>
        </authorList>
    </citation>
    <scope>NUCLEOTIDE SEQUENCE [LARGE SCALE GENOMIC DNA]</scope>
    <source>
        <strain evidence="8 9">MAFF 311153</strain>
    </source>
</reference>
<keyword evidence="9" id="KW-1185">Reference proteome</keyword>
<evidence type="ECO:0000256" key="1">
    <source>
        <dbReference type="ARBA" id="ARBA00022618"/>
    </source>
</evidence>
<dbReference type="CDD" id="cd13867">
    <property type="entry name" value="CuRO_2_CueO_FtsP"/>
    <property type="match status" value="1"/>
</dbReference>
<dbReference type="HAMAP" id="MF_00915">
    <property type="entry name" value="FtsP"/>
    <property type="match status" value="1"/>
</dbReference>
<dbReference type="PANTHER" id="PTHR48267:SF1">
    <property type="entry name" value="BILIRUBIN OXIDASE"/>
    <property type="match status" value="1"/>
</dbReference>
<dbReference type="InterPro" id="IPR008972">
    <property type="entry name" value="Cupredoxin"/>
</dbReference>
<evidence type="ECO:0000259" key="6">
    <source>
        <dbReference type="Pfam" id="PF07731"/>
    </source>
</evidence>
<dbReference type="Gene3D" id="2.60.40.420">
    <property type="entry name" value="Cupredoxins - blue copper proteins"/>
    <property type="match status" value="3"/>
</dbReference>
<evidence type="ECO:0000259" key="7">
    <source>
        <dbReference type="Pfam" id="PF07732"/>
    </source>
</evidence>
<dbReference type="InterPro" id="IPR011707">
    <property type="entry name" value="Cu-oxidase-like_N"/>
</dbReference>
<dbReference type="InterPro" id="IPR026589">
    <property type="entry name" value="FtsP"/>
</dbReference>
<evidence type="ECO:0000256" key="4">
    <source>
        <dbReference type="ARBA" id="ARBA00023306"/>
    </source>
</evidence>
<comment type="subcellular location">
    <subcellularLocation>
        <location evidence="5">Periplasm</location>
    </subcellularLocation>
    <text evidence="5">Localizes to the division septum.</text>
</comment>
<evidence type="ECO:0000313" key="9">
    <source>
        <dbReference type="Proteomes" id="UP000677515"/>
    </source>
</evidence>
<proteinExistence type="inferred from homology"/>
<accession>A0ABN6DIQ4</accession>
<keyword evidence="1 5" id="KW-0132">Cell division</keyword>
<keyword evidence="3 5" id="KW-0574">Periplasm</keyword>
<dbReference type="NCBIfam" id="NF008135">
    <property type="entry name" value="PRK10883.1"/>
    <property type="match status" value="1"/>
</dbReference>
<evidence type="ECO:0000256" key="3">
    <source>
        <dbReference type="ARBA" id="ARBA00022764"/>
    </source>
</evidence>
<dbReference type="InterPro" id="IPR045087">
    <property type="entry name" value="Cu-oxidase_fam"/>
</dbReference>
<feature type="domain" description="Plastocyanin-like" evidence="6">
    <location>
        <begin position="418"/>
        <end position="530"/>
    </location>
</feature>
<gene>
    <name evidence="8" type="primary">sufI</name>
    <name evidence="5" type="synonym">ftsP</name>
    <name evidence="8" type="ORF">ERHA53_06580</name>
</gene>
<name>A0ABN6DIQ4_ERWRD</name>
<organism evidence="8 9">
    <name type="scientific">Erwinia rhapontici</name>
    <name type="common">Pectobacterium rhapontici</name>
    <dbReference type="NCBI Taxonomy" id="55212"/>
    <lineage>
        <taxon>Bacteria</taxon>
        <taxon>Pseudomonadati</taxon>
        <taxon>Pseudomonadota</taxon>
        <taxon>Gammaproteobacteria</taxon>
        <taxon>Enterobacterales</taxon>
        <taxon>Erwiniaceae</taxon>
        <taxon>Erwinia</taxon>
    </lineage>
</organism>
<evidence type="ECO:0000313" key="8">
    <source>
        <dbReference type="EMBL" id="BCQ33315.1"/>
    </source>
</evidence>
<evidence type="ECO:0000256" key="5">
    <source>
        <dbReference type="HAMAP-Rule" id="MF_00915"/>
    </source>
</evidence>
<comment type="function">
    <text evidence="5">Cell division protein that is required for growth during stress conditions. May be involved in protecting or stabilizing the divisomal assembly under conditions of stress.</text>
</comment>
<sequence>MPKSLHAKRQVSYKLTEWPVIRPRCPLFTTAHHAETQPAHNDKKWNSVAAAAVLTYGVGMSFSRRQFIQASGIALCASTLPLRARAAGAGQGNPLPVPPLIESRRGQPLFLTLQRSHWAFNGSNKVPVWGMNGLYLGPTVRVWNGDDVKLIYSNRLNEPVSMTVSGLQVPGVLMGGAARMMSPGVDWAPVVPIRQAASTCWYHANTPNRMAPHVYNGLAGMWLVEDEVSKSLPIPNHYGVDDFPLIIQDKRLDNFGAPEYDPPGNGGFIGDTLLVNGVQNPFLEVSRGWVRLRLLNASNARRYQLRMSDSRPFNVIASDQGFLPAPVAVEQLSLAPGERREILVDMSQGDEVSITAGEAAGIVDRLRGFFEPSSILTSTLILTLRPTGLLPLVTDNLPMRLLADQMIEGAVSRTREFRLGDSMPGINGALWDMTRIDVQAQQGSFERWVIHADMPQSFHIQGVMFLIKSVNGAQPMAEDRGWKDTLWVDGDVELFVSFTQASSEHFPFTYYSQTLEMADRGTAGQLAVNPAVQVGQGSF</sequence>
<dbReference type="Proteomes" id="UP000677515">
    <property type="component" value="Chromosome"/>
</dbReference>